<sequence length="34" mass="3805">MRIEPDFSGGRMEHTQGFGAYHSPTPMLRGSLLQ</sequence>
<dbReference type="EMBL" id="MW633168">
    <property type="protein sequence ID" value="QVW28112.1"/>
    <property type="molecule type" value="Genomic_DNA"/>
</dbReference>
<evidence type="ECO:0000313" key="2">
    <source>
        <dbReference type="EMBL" id="QVW28112.1"/>
    </source>
</evidence>
<dbReference type="Proteomes" id="UP000828118">
    <property type="component" value="Segment"/>
</dbReference>
<name>A0AAE7RKM9_9CAUD</name>
<accession>A0AAE7RKM9</accession>
<protein>
    <submittedName>
        <fullName evidence="2">Uncharacterized protein</fullName>
    </submittedName>
</protein>
<evidence type="ECO:0000313" key="3">
    <source>
        <dbReference type="Proteomes" id="UP000828118"/>
    </source>
</evidence>
<evidence type="ECO:0000256" key="1">
    <source>
        <dbReference type="SAM" id="MobiDB-lite"/>
    </source>
</evidence>
<reference evidence="2 3" key="1">
    <citation type="submission" date="2021-02" db="EMBL/GenBank/DDBJ databases">
        <title>Isolation and Efficacy of Vancomycin Resistant Enterococci-specific Bacteriophages in Wax Moth Larvae Model Galleria mellonella.</title>
        <authorList>
            <person name="El Haddad L."/>
            <person name="Harb C.P."/>
            <person name="Clark J.R."/>
            <person name="Terwilliger A.L."/>
            <person name="Chaftari C."/>
            <person name="Duna M."/>
            <person name="Youssef S."/>
            <person name="Stibich M."/>
            <person name="Maresso A."/>
            <person name="Chemaly R.F."/>
        </authorList>
    </citation>
    <scope>NUCLEOTIDE SEQUENCE [LARGE SCALE GENOMIC DNA]</scope>
</reference>
<feature type="region of interest" description="Disordered" evidence="1">
    <location>
        <begin position="1"/>
        <end position="34"/>
    </location>
</feature>
<organism evidence="2 3">
    <name type="scientific">Enterococcus phage MDA2</name>
    <dbReference type="NCBI Taxonomy" id="2816459"/>
    <lineage>
        <taxon>Viruses</taxon>
        <taxon>Duplodnaviria</taxon>
        <taxon>Heunggongvirae</taxon>
        <taxon>Uroviricota</taxon>
        <taxon>Caudoviricetes</taxon>
        <taxon>Herelleviridae</taxon>
        <taxon>Brockvirinae</taxon>
        <taxon>Kochikohdavirus</taxon>
        <taxon>Kochikohdavirus mda2</taxon>
    </lineage>
</organism>
<keyword evidence="3" id="KW-1185">Reference proteome</keyword>
<proteinExistence type="predicted"/>